<evidence type="ECO:0000313" key="1">
    <source>
        <dbReference type="EMBL" id="CEM37879.1"/>
    </source>
</evidence>
<dbReference type="AlphaFoldDB" id="A0A0G4H2K6"/>
<proteinExistence type="predicted"/>
<dbReference type="PhylomeDB" id="A0A0G4H2K6"/>
<accession>A0A0G4H2K6</accession>
<name>A0A0G4H2K6_9ALVE</name>
<sequence length="215" mass="24190">MEEQTIVPHAATAAAALPSIKDQLQGFPGHIKDYVIACKEHPIFQAVPENQRYTDSVYVPLPTARSLLNSHETRIYAEMQGVEVDTKIVCDKYQVRYRLSSFAGIHASNFTVESLALVAAGHEQFWLGQIGMDVVTEMQRKHRLETDPQYSVRHDIEQVDIIQHKRVFECGVTLVACAVMNGGVPLEWSKAVFEDSRVYHYAYARDDTYPGPGIP</sequence>
<gene>
    <name evidence="1" type="ORF">Cvel_24443</name>
</gene>
<organism evidence="1">
    <name type="scientific">Chromera velia CCMP2878</name>
    <dbReference type="NCBI Taxonomy" id="1169474"/>
    <lineage>
        <taxon>Eukaryota</taxon>
        <taxon>Sar</taxon>
        <taxon>Alveolata</taxon>
        <taxon>Colpodellida</taxon>
        <taxon>Chromeraceae</taxon>
        <taxon>Chromera</taxon>
    </lineage>
</organism>
<protein>
    <submittedName>
        <fullName evidence="1">Uncharacterized protein</fullName>
    </submittedName>
</protein>
<dbReference type="VEuPathDB" id="CryptoDB:Cvel_24443"/>
<dbReference type="EMBL" id="CDMZ01001812">
    <property type="protein sequence ID" value="CEM37879.1"/>
    <property type="molecule type" value="Genomic_DNA"/>
</dbReference>
<reference evidence="1" key="1">
    <citation type="submission" date="2014-11" db="EMBL/GenBank/DDBJ databases">
        <authorList>
            <person name="Otto D Thomas"/>
            <person name="Naeem Raeece"/>
        </authorList>
    </citation>
    <scope>NUCLEOTIDE SEQUENCE</scope>
</reference>